<dbReference type="PANTHER" id="PTHR16089">
    <property type="entry name" value="REST COREPRESSOR COREST PROTEIN-RELATED"/>
    <property type="match status" value="1"/>
</dbReference>
<dbReference type="AlphaFoldDB" id="A0A0N5A2U8"/>
<keyword evidence="5" id="KW-0863">Zinc-finger</keyword>
<dbReference type="Gene3D" id="1.10.10.60">
    <property type="entry name" value="Homeodomain-like"/>
    <property type="match status" value="1"/>
</dbReference>
<dbReference type="Proteomes" id="UP000038045">
    <property type="component" value="Unplaced"/>
</dbReference>
<evidence type="ECO:0000313" key="10">
    <source>
        <dbReference type="Proteomes" id="UP000038045"/>
    </source>
</evidence>
<dbReference type="InterPro" id="IPR009057">
    <property type="entry name" value="Homeodomain-like_sf"/>
</dbReference>
<keyword evidence="3" id="KW-0804">Transcription</keyword>
<protein>
    <submittedName>
        <fullName evidence="11">C2H2-type domain-containing protein</fullName>
    </submittedName>
</protein>
<dbReference type="InterPro" id="IPR051066">
    <property type="entry name" value="Trans_reg/Corepressor"/>
</dbReference>
<evidence type="ECO:0000256" key="5">
    <source>
        <dbReference type="PROSITE-ProRule" id="PRU00042"/>
    </source>
</evidence>
<dbReference type="SMART" id="SM00717">
    <property type="entry name" value="SANT"/>
    <property type="match status" value="1"/>
</dbReference>
<feature type="region of interest" description="Disordered" evidence="6">
    <location>
        <begin position="113"/>
        <end position="169"/>
    </location>
</feature>
<accession>A0A0N5A2U8</accession>
<evidence type="ECO:0000256" key="4">
    <source>
        <dbReference type="ARBA" id="ARBA00023242"/>
    </source>
</evidence>
<feature type="domain" description="SANT" evidence="9">
    <location>
        <begin position="608"/>
        <end position="659"/>
    </location>
</feature>
<feature type="compositionally biased region" description="Polar residues" evidence="6">
    <location>
        <begin position="766"/>
        <end position="780"/>
    </location>
</feature>
<evidence type="ECO:0000259" key="7">
    <source>
        <dbReference type="PROSITE" id="PS50157"/>
    </source>
</evidence>
<dbReference type="PANTHER" id="PTHR16089:SF40">
    <property type="entry name" value="SUPPRESSOR OF ACTIVATED EGL-4 PROTEIN 1"/>
    <property type="match status" value="1"/>
</dbReference>
<feature type="region of interest" description="Disordered" evidence="6">
    <location>
        <begin position="756"/>
        <end position="780"/>
    </location>
</feature>
<evidence type="ECO:0000256" key="3">
    <source>
        <dbReference type="ARBA" id="ARBA00023163"/>
    </source>
</evidence>
<dbReference type="Pfam" id="PF00249">
    <property type="entry name" value="Myb_DNA-binding"/>
    <property type="match status" value="1"/>
</dbReference>
<dbReference type="SUPFAM" id="SSF46689">
    <property type="entry name" value="Homeodomain-like"/>
    <property type="match status" value="1"/>
</dbReference>
<dbReference type="GO" id="GO:0006357">
    <property type="term" value="P:regulation of transcription by RNA polymerase II"/>
    <property type="evidence" value="ECO:0007669"/>
    <property type="project" value="TreeGrafter"/>
</dbReference>
<comment type="subcellular location">
    <subcellularLocation>
        <location evidence="1">Nucleus</location>
    </subcellularLocation>
</comment>
<evidence type="ECO:0000313" key="11">
    <source>
        <dbReference type="WBParaSite" id="PTRK_0001596200.1"/>
    </source>
</evidence>
<evidence type="ECO:0000256" key="1">
    <source>
        <dbReference type="ARBA" id="ARBA00004123"/>
    </source>
</evidence>
<keyword evidence="10" id="KW-1185">Reference proteome</keyword>
<dbReference type="Gene3D" id="3.30.160.60">
    <property type="entry name" value="Classic Zinc Finger"/>
    <property type="match status" value="1"/>
</dbReference>
<dbReference type="InterPro" id="IPR013087">
    <property type="entry name" value="Znf_C2H2_type"/>
</dbReference>
<dbReference type="PROSITE" id="PS50157">
    <property type="entry name" value="ZINC_FINGER_C2H2_2"/>
    <property type="match status" value="1"/>
</dbReference>
<evidence type="ECO:0000256" key="6">
    <source>
        <dbReference type="SAM" id="MobiDB-lite"/>
    </source>
</evidence>
<evidence type="ECO:0000259" key="8">
    <source>
        <dbReference type="PROSITE" id="PS51156"/>
    </source>
</evidence>
<feature type="compositionally biased region" description="Polar residues" evidence="6">
    <location>
        <begin position="115"/>
        <end position="154"/>
    </location>
</feature>
<organism evidence="10 11">
    <name type="scientific">Parastrongyloides trichosuri</name>
    <name type="common">Possum-specific nematode worm</name>
    <dbReference type="NCBI Taxonomy" id="131310"/>
    <lineage>
        <taxon>Eukaryota</taxon>
        <taxon>Metazoa</taxon>
        <taxon>Ecdysozoa</taxon>
        <taxon>Nematoda</taxon>
        <taxon>Chromadorea</taxon>
        <taxon>Rhabditida</taxon>
        <taxon>Tylenchina</taxon>
        <taxon>Panagrolaimomorpha</taxon>
        <taxon>Strongyloidoidea</taxon>
        <taxon>Strongyloididae</taxon>
        <taxon>Parastrongyloides</taxon>
    </lineage>
</organism>
<dbReference type="WBParaSite" id="PTRK_0001596200.1">
    <property type="protein sequence ID" value="PTRK_0001596200.1"/>
    <property type="gene ID" value="PTRK_0001596200"/>
</dbReference>
<dbReference type="PROSITE" id="PS51156">
    <property type="entry name" value="ELM2"/>
    <property type="match status" value="1"/>
</dbReference>
<keyword evidence="5" id="KW-0479">Metal-binding</keyword>
<keyword evidence="4" id="KW-0539">Nucleus</keyword>
<dbReference type="STRING" id="131310.A0A0N5A2U8"/>
<keyword evidence="5" id="KW-0862">Zinc</keyword>
<dbReference type="GO" id="GO:0005667">
    <property type="term" value="C:transcription regulator complex"/>
    <property type="evidence" value="ECO:0007669"/>
    <property type="project" value="TreeGrafter"/>
</dbReference>
<evidence type="ECO:0000256" key="2">
    <source>
        <dbReference type="ARBA" id="ARBA00023015"/>
    </source>
</evidence>
<sequence>MECGTYQSPQSSFLCNNTGDEKQQFQENTSFFDNNTFNGFQVNDNNEQPTTYKHQNVPDNNMYPNFQYNVNDNVDNVNAKKHSMHQSFSHTTTNNVDCGLGLMGNQRQHLKYSFDTYNGDPNTPTSNSVDDYLSINNSLPFSFSHDSQQPQQHHLNQEEEQSNQLPNLRKGSVYDGMLYKNHNCHGNSNNNITNNSYERFLQSATTKSDENERNVYKEINGKYYGGKQQRRMSLQHNLFYGRKDSYTGNFNNYTNNGGGGKLPYNQHRYGLNQNIHHKSSEPFYTPPKIAERGETSYGLYDSIKDEVKKLSIKESIGNPINSSGGGMLGLDYEHHHQMEKIKEEEDVEDIMCITPTFNQSPLMVLNEINKVMKSVDDDNDCQNTTFFSSNSNNNQSDNYLDNINSIPEQKRVMIQKRAPFRPRISIMKVTKRKCGWAYDDSNKKTFDVEEFRKQLLKAYEEKNNFTSSNGDGSLSNNLFETTTKSPEIIVEEEMDDDSNKPYMNIGIEHQAKVKPWTGKQIKQPEQKKEAAVMLFDPKVISHLTQETVAAYEALACSEVMPKRGRNIELALHILYENKGNIQASVMDLMRIDELEWDMYPIVSGTKYLLTDHWSKLEMNAFCEAIFKTEKNFNKMSKEIGTKSIKQCVEFYYFWKSACPEDYRKLKNLLRKKQLLRKALCKLPTEVYIKIKEKIDNAIEEDELPEINIDNDDEEMPDLIASITKNDNIIIEPRKSLETSAKVEEFTPLETLTNPSLGETYKKNINNDKSNSTENIQDSPSSYSWMHSDNAASDLPESLCKSIDNKSLMNMIPSTIPYHPSPVAPKKGAQPQADGFFHCRLCDKRFEKVKSLNAHMKSHAMKARAEAEAKNQQTSQQNKQHMILNEQGAIGQNIMHTQHQQFNPPPHPLNLSGVFGDTNNITNLFSAANSLTSQFHNRQRDIANTLFGQTTPNEALNPLLQSMFPQTLIRTPPSLNLTNDKIFGVIPRNIGLQGSNQYENSNINTSTILK</sequence>
<reference evidence="11" key="1">
    <citation type="submission" date="2017-02" db="UniProtKB">
        <authorList>
            <consortium name="WormBaseParasite"/>
        </authorList>
    </citation>
    <scope>IDENTIFICATION</scope>
</reference>
<proteinExistence type="predicted"/>
<dbReference type="GO" id="GO:0000118">
    <property type="term" value="C:histone deacetylase complex"/>
    <property type="evidence" value="ECO:0007669"/>
    <property type="project" value="TreeGrafter"/>
</dbReference>
<name>A0A0N5A2U8_PARTI</name>
<dbReference type="PROSITE" id="PS00028">
    <property type="entry name" value="ZINC_FINGER_C2H2_1"/>
    <property type="match status" value="1"/>
</dbReference>
<feature type="domain" description="C2H2-type" evidence="7">
    <location>
        <begin position="836"/>
        <end position="863"/>
    </location>
</feature>
<dbReference type="SMART" id="SM00355">
    <property type="entry name" value="ZnF_C2H2"/>
    <property type="match status" value="1"/>
</dbReference>
<evidence type="ECO:0000259" key="9">
    <source>
        <dbReference type="PROSITE" id="PS51293"/>
    </source>
</evidence>
<dbReference type="GO" id="GO:0008270">
    <property type="term" value="F:zinc ion binding"/>
    <property type="evidence" value="ECO:0007669"/>
    <property type="project" value="UniProtKB-KW"/>
</dbReference>
<keyword evidence="2" id="KW-0805">Transcription regulation</keyword>
<dbReference type="InterPro" id="IPR000949">
    <property type="entry name" value="ELM2_dom"/>
</dbReference>
<dbReference type="InterPro" id="IPR001005">
    <property type="entry name" value="SANT/Myb"/>
</dbReference>
<feature type="domain" description="ELM2" evidence="8">
    <location>
        <begin position="501"/>
        <end position="592"/>
    </location>
</feature>
<dbReference type="GO" id="GO:0003714">
    <property type="term" value="F:transcription corepressor activity"/>
    <property type="evidence" value="ECO:0007669"/>
    <property type="project" value="TreeGrafter"/>
</dbReference>
<dbReference type="InterPro" id="IPR017884">
    <property type="entry name" value="SANT_dom"/>
</dbReference>
<dbReference type="PROSITE" id="PS51293">
    <property type="entry name" value="SANT"/>
    <property type="match status" value="1"/>
</dbReference>